<protein>
    <recommendedName>
        <fullName evidence="2">DUF4537 domain-containing protein</fullName>
    </recommendedName>
</protein>
<keyword evidence="1" id="KW-0175">Coiled coil</keyword>
<name>A0A8B9SG38_ANAPL</name>
<feature type="domain" description="DUF4537" evidence="2">
    <location>
        <begin position="153"/>
        <end position="278"/>
    </location>
</feature>
<evidence type="ECO:0000313" key="3">
    <source>
        <dbReference type="Ensembl" id="ENSAPLP00020002107.1"/>
    </source>
</evidence>
<reference evidence="3" key="1">
    <citation type="submission" date="2019-08" db="EMBL/GenBank/DDBJ databases">
        <title>Three high-quality genomes provides insights into domestication of ducks.</title>
        <authorList>
            <person name="Hou Z.C."/>
            <person name="Zhu F."/>
            <person name="Yin Z.T."/>
            <person name="Zhang F."/>
        </authorList>
    </citation>
    <scope>NUCLEOTIDE SEQUENCE [LARGE SCALE GENOMIC DNA]</scope>
</reference>
<evidence type="ECO:0000259" key="2">
    <source>
        <dbReference type="Pfam" id="PF15057"/>
    </source>
</evidence>
<sequence length="288" mass="32771">MSLPFIVSQILPLAHFSNKKGITLINPQAVNLDAYKQKLEKAIKSYERRLNLVIWRALSQEERDKFKEDGPVQYMEHKEALLEALENLGWPISYEDVILLEDEILAALTYIQQASDLQEAVKKEIEKNAELHISKNKKVQIGRDKVFVTFKSQKVIARSDITGFYYPGTVTKNISPTCTLVDLSHGETWIVPLKFVIPVGGAMPYTYLQVGDYVFARTGTQTGNCYYVPAIVIATPKSVNVGAKLYTVLMFDNRKEHCVRSGLIKISQTKYAFSCQYIRMVQKVDYTM</sequence>
<dbReference type="PANTHER" id="PTHR46785:SF1">
    <property type="entry name" value="VON WILLEBRAND FACTOR A DOMAIN-CONTAINING PROTEIN 3B"/>
    <property type="match status" value="1"/>
</dbReference>
<reference evidence="3" key="3">
    <citation type="submission" date="2025-09" db="UniProtKB">
        <authorList>
            <consortium name="Ensembl"/>
        </authorList>
    </citation>
    <scope>IDENTIFICATION</scope>
</reference>
<dbReference type="AlphaFoldDB" id="A0A8B9SG38"/>
<feature type="coiled-coil region" evidence="1">
    <location>
        <begin position="29"/>
        <end position="56"/>
    </location>
</feature>
<evidence type="ECO:0000256" key="1">
    <source>
        <dbReference type="SAM" id="Coils"/>
    </source>
</evidence>
<organism evidence="3 4">
    <name type="scientific">Anas platyrhynchos</name>
    <name type="common">Mallard</name>
    <name type="synonym">Anas boschas</name>
    <dbReference type="NCBI Taxonomy" id="8839"/>
    <lineage>
        <taxon>Eukaryota</taxon>
        <taxon>Metazoa</taxon>
        <taxon>Chordata</taxon>
        <taxon>Craniata</taxon>
        <taxon>Vertebrata</taxon>
        <taxon>Euteleostomi</taxon>
        <taxon>Archelosauria</taxon>
        <taxon>Archosauria</taxon>
        <taxon>Dinosauria</taxon>
        <taxon>Saurischia</taxon>
        <taxon>Theropoda</taxon>
        <taxon>Coelurosauria</taxon>
        <taxon>Aves</taxon>
        <taxon>Neognathae</taxon>
        <taxon>Galloanserae</taxon>
        <taxon>Anseriformes</taxon>
        <taxon>Anatidae</taxon>
        <taxon>Anatinae</taxon>
        <taxon>Anas</taxon>
    </lineage>
</organism>
<accession>A0A8B9SG38</accession>
<dbReference type="Proteomes" id="UP000694400">
    <property type="component" value="Chromosome 1"/>
</dbReference>
<dbReference type="Pfam" id="PF15057">
    <property type="entry name" value="DUF4537"/>
    <property type="match status" value="1"/>
</dbReference>
<evidence type="ECO:0000313" key="4">
    <source>
        <dbReference type="Proteomes" id="UP000694400"/>
    </source>
</evidence>
<dbReference type="Ensembl" id="ENSAPLT00020002251.1">
    <property type="protein sequence ID" value="ENSAPLP00020002107.1"/>
    <property type="gene ID" value="ENSAPLG00020001518.1"/>
</dbReference>
<dbReference type="InterPro" id="IPR032770">
    <property type="entry name" value="DUF4537"/>
</dbReference>
<dbReference type="PANTHER" id="PTHR46785">
    <property type="entry name" value="VON WILLEBRAND FACTOR A DOMAIN-CONTAINING PROTEIN 3B"/>
    <property type="match status" value="1"/>
</dbReference>
<reference evidence="3" key="2">
    <citation type="submission" date="2025-08" db="UniProtKB">
        <authorList>
            <consortium name="Ensembl"/>
        </authorList>
    </citation>
    <scope>IDENTIFICATION</scope>
</reference>
<proteinExistence type="predicted"/>